<name>A0A2G9GB62_9LAMI</name>
<dbReference type="EMBL" id="NKXS01005911">
    <property type="protein sequence ID" value="PIN02462.1"/>
    <property type="molecule type" value="Genomic_DNA"/>
</dbReference>
<comment type="caution">
    <text evidence="1">The sequence shown here is derived from an EMBL/GenBank/DDBJ whole genome shotgun (WGS) entry which is preliminary data.</text>
</comment>
<dbReference type="STRING" id="429701.A0A2G9GB62"/>
<dbReference type="PANTHER" id="PTHR36730">
    <property type="entry name" value="OS03G0210700 PROTEIN"/>
    <property type="match status" value="1"/>
</dbReference>
<dbReference type="OrthoDB" id="2019425at2759"/>
<sequence length="195" mass="21821">MVYSLLNVSLITPSSATLISVSKLKIPSLPLKENFLPVVSCRRKPKLCKLLKNGQEFSYSKALVQIMFQKSLIPVAASLAIVLWCSPAHAGFLSGFSGIESVPGPELPQIDFLSRFNEENQKRYAENDARFKESPLLKKLLERSRLNKEKNRQQILDKYCVRGAEWGVGDCSADAMSPDDREKFIATLKQKAGME</sequence>
<evidence type="ECO:0000313" key="2">
    <source>
        <dbReference type="Proteomes" id="UP000231279"/>
    </source>
</evidence>
<accession>A0A2G9GB62</accession>
<protein>
    <submittedName>
        <fullName evidence="1">Uncharacterized protein</fullName>
    </submittedName>
</protein>
<dbReference type="Proteomes" id="UP000231279">
    <property type="component" value="Unassembled WGS sequence"/>
</dbReference>
<evidence type="ECO:0000313" key="1">
    <source>
        <dbReference type="EMBL" id="PIN02462.1"/>
    </source>
</evidence>
<gene>
    <name evidence="1" type="ORF">CDL12_25025</name>
</gene>
<dbReference type="AlphaFoldDB" id="A0A2G9GB62"/>
<proteinExistence type="predicted"/>
<reference evidence="2" key="1">
    <citation type="journal article" date="2018" name="Gigascience">
        <title>Genome assembly of the Pink Ipe (Handroanthus impetiginosus, Bignoniaceae), a highly valued, ecologically keystone Neotropical timber forest tree.</title>
        <authorList>
            <person name="Silva-Junior O.B."/>
            <person name="Grattapaglia D."/>
            <person name="Novaes E."/>
            <person name="Collevatti R.G."/>
        </authorList>
    </citation>
    <scope>NUCLEOTIDE SEQUENCE [LARGE SCALE GENOMIC DNA]</scope>
    <source>
        <strain evidence="2">cv. UFG-1</strain>
    </source>
</reference>
<keyword evidence="2" id="KW-1185">Reference proteome</keyword>
<organism evidence="1 2">
    <name type="scientific">Handroanthus impetiginosus</name>
    <dbReference type="NCBI Taxonomy" id="429701"/>
    <lineage>
        <taxon>Eukaryota</taxon>
        <taxon>Viridiplantae</taxon>
        <taxon>Streptophyta</taxon>
        <taxon>Embryophyta</taxon>
        <taxon>Tracheophyta</taxon>
        <taxon>Spermatophyta</taxon>
        <taxon>Magnoliopsida</taxon>
        <taxon>eudicotyledons</taxon>
        <taxon>Gunneridae</taxon>
        <taxon>Pentapetalae</taxon>
        <taxon>asterids</taxon>
        <taxon>lamiids</taxon>
        <taxon>Lamiales</taxon>
        <taxon>Bignoniaceae</taxon>
        <taxon>Crescentiina</taxon>
        <taxon>Tabebuia alliance</taxon>
        <taxon>Handroanthus</taxon>
    </lineage>
</organism>
<dbReference type="PANTHER" id="PTHR36730:SF1">
    <property type="entry name" value="CATHEPSIN PROPEPTIDE INHIBITOR DOMAIN-CONTAINING PROTEIN"/>
    <property type="match status" value="1"/>
</dbReference>